<sequence>MPSRRLLPSGPEAAGPLAEFAHRLRRTASATRLLASWCAERDIGDGPIRVERHAVPASAPGAEVITALLGAGGPDGVRHRRVTLRRGGAALSDCDIWWLPSRLDPTMQAELDGTDRPFGLVVEGLHPIRRMLSEAILPPGGPHILEHRALLLAGTGAPRPIAMVRELYRRALIE</sequence>
<keyword evidence="2" id="KW-1185">Reference proteome</keyword>
<comment type="caution">
    <text evidence="1">The sequence shown here is derived from an EMBL/GenBank/DDBJ whole genome shotgun (WGS) entry which is preliminary data.</text>
</comment>
<gene>
    <name evidence="1" type="ORF">GXW74_24965</name>
</gene>
<reference evidence="1" key="2">
    <citation type="journal article" date="2021" name="Syst. Appl. Microbiol.">
        <title>Roseomonas hellenica sp. nov., isolated from roots of wild-growing Alkanna tinctoria.</title>
        <authorList>
            <person name="Rat A."/>
            <person name="Naranjo H.D."/>
            <person name="Lebbe L."/>
            <person name="Cnockaert M."/>
            <person name="Krigas N."/>
            <person name="Grigoriadou K."/>
            <person name="Maloupa E."/>
            <person name="Willems A."/>
        </authorList>
    </citation>
    <scope>NUCLEOTIDE SEQUENCE</scope>
    <source>
        <strain evidence="1">LMG 31228</strain>
    </source>
</reference>
<dbReference type="Proteomes" id="UP001138709">
    <property type="component" value="Unassembled WGS sequence"/>
</dbReference>
<evidence type="ECO:0000313" key="1">
    <source>
        <dbReference type="EMBL" id="MBR0683752.1"/>
    </source>
</evidence>
<organism evidence="1 2">
    <name type="scientific">Neoroseomonas eburnea</name>
    <dbReference type="NCBI Taxonomy" id="1346889"/>
    <lineage>
        <taxon>Bacteria</taxon>
        <taxon>Pseudomonadati</taxon>
        <taxon>Pseudomonadota</taxon>
        <taxon>Alphaproteobacteria</taxon>
        <taxon>Acetobacterales</taxon>
        <taxon>Acetobacteraceae</taxon>
        <taxon>Neoroseomonas</taxon>
    </lineage>
</organism>
<dbReference type="InterPro" id="IPR028978">
    <property type="entry name" value="Chorismate_lyase_/UTRA_dom_sf"/>
</dbReference>
<evidence type="ECO:0000313" key="2">
    <source>
        <dbReference type="Proteomes" id="UP001138709"/>
    </source>
</evidence>
<dbReference type="AlphaFoldDB" id="A0A9X9XJ66"/>
<reference evidence="1" key="1">
    <citation type="submission" date="2020-01" db="EMBL/GenBank/DDBJ databases">
        <authorList>
            <person name="Rat A."/>
        </authorList>
    </citation>
    <scope>NUCLEOTIDE SEQUENCE</scope>
    <source>
        <strain evidence="1">LMG 31228</strain>
    </source>
</reference>
<dbReference type="RefSeq" id="WP_211849317.1">
    <property type="nucleotide sequence ID" value="NZ_JAAEDL010000040.1"/>
</dbReference>
<accession>A0A9X9XJ66</accession>
<dbReference type="Gene3D" id="3.40.1410.10">
    <property type="entry name" value="Chorismate lyase-like"/>
    <property type="match status" value="1"/>
</dbReference>
<evidence type="ECO:0008006" key="3">
    <source>
        <dbReference type="Google" id="ProtNLM"/>
    </source>
</evidence>
<proteinExistence type="predicted"/>
<name>A0A9X9XJ66_9PROT</name>
<dbReference type="SUPFAM" id="SSF64288">
    <property type="entry name" value="Chorismate lyase-like"/>
    <property type="match status" value="1"/>
</dbReference>
<dbReference type="EMBL" id="JAAEDL010000040">
    <property type="protein sequence ID" value="MBR0683752.1"/>
    <property type="molecule type" value="Genomic_DNA"/>
</dbReference>
<protein>
    <recommendedName>
        <fullName evidence="3">Chorismate lyase</fullName>
    </recommendedName>
</protein>